<dbReference type="AlphaFoldDB" id="A0A0U5AZ20"/>
<reference evidence="4 5" key="1">
    <citation type="submission" date="2015-12" db="EMBL/GenBank/DDBJ databases">
        <title>Genome sequence of Aneurinibacillus soli.</title>
        <authorList>
            <person name="Lee J.S."/>
            <person name="Lee K.C."/>
            <person name="Kim K.K."/>
            <person name="Lee B.W."/>
        </authorList>
    </citation>
    <scope>NUCLEOTIDE SEQUENCE [LARGE SCALE GENOMIC DNA]</scope>
    <source>
        <strain evidence="4 5">CB4</strain>
    </source>
</reference>
<dbReference type="InterPro" id="IPR050245">
    <property type="entry name" value="PrsA_foldase"/>
</dbReference>
<dbReference type="PANTHER" id="PTHR47245">
    <property type="entry name" value="PEPTIDYLPROLYL ISOMERASE"/>
    <property type="match status" value="1"/>
</dbReference>
<dbReference type="SUPFAM" id="SSF54534">
    <property type="entry name" value="FKBP-like"/>
    <property type="match status" value="1"/>
</dbReference>
<gene>
    <name evidence="4" type="primary">prsA3</name>
    <name evidence="4" type="ORF">CB4_00296</name>
</gene>
<dbReference type="Proteomes" id="UP000217696">
    <property type="component" value="Chromosome"/>
</dbReference>
<dbReference type="EMBL" id="AP017312">
    <property type="protein sequence ID" value="BAU26191.1"/>
    <property type="molecule type" value="Genomic_DNA"/>
</dbReference>
<dbReference type="Pfam" id="PF13616">
    <property type="entry name" value="Rotamase_3"/>
    <property type="match status" value="1"/>
</dbReference>
<dbReference type="GO" id="GO:0003755">
    <property type="term" value="F:peptidyl-prolyl cis-trans isomerase activity"/>
    <property type="evidence" value="ECO:0007669"/>
    <property type="project" value="UniProtKB-EC"/>
</dbReference>
<dbReference type="KEGG" id="asoc:CB4_00296"/>
<dbReference type="InterPro" id="IPR046357">
    <property type="entry name" value="PPIase_dom_sf"/>
</dbReference>
<name>A0A0U5AZ20_9BACL</name>
<organism evidence="4 5">
    <name type="scientific">Aneurinibacillus soli</name>
    <dbReference type="NCBI Taxonomy" id="1500254"/>
    <lineage>
        <taxon>Bacteria</taxon>
        <taxon>Bacillati</taxon>
        <taxon>Bacillota</taxon>
        <taxon>Bacilli</taxon>
        <taxon>Bacillales</taxon>
        <taxon>Paenibacillaceae</taxon>
        <taxon>Aneurinibacillus group</taxon>
        <taxon>Aneurinibacillus</taxon>
    </lineage>
</organism>
<dbReference type="PANTHER" id="PTHR47245:SF2">
    <property type="entry name" value="PEPTIDYL-PROLYL CIS-TRANS ISOMERASE HP_0175-RELATED"/>
    <property type="match status" value="1"/>
</dbReference>
<dbReference type="RefSeq" id="WP_096463258.1">
    <property type="nucleotide sequence ID" value="NZ_AP017312.1"/>
</dbReference>
<keyword evidence="5" id="KW-1185">Reference proteome</keyword>
<dbReference type="PROSITE" id="PS51257">
    <property type="entry name" value="PROKAR_LIPOPROTEIN"/>
    <property type="match status" value="1"/>
</dbReference>
<evidence type="ECO:0000256" key="1">
    <source>
        <dbReference type="SAM" id="Coils"/>
    </source>
</evidence>
<accession>A0A0U5AZ20</accession>
<keyword evidence="4" id="KW-0413">Isomerase</keyword>
<dbReference type="OrthoDB" id="14196at2"/>
<evidence type="ECO:0000256" key="2">
    <source>
        <dbReference type="SAM" id="MobiDB-lite"/>
    </source>
</evidence>
<evidence type="ECO:0000259" key="3">
    <source>
        <dbReference type="PROSITE" id="PS50198"/>
    </source>
</evidence>
<dbReference type="EC" id="5.2.1.8" evidence="4"/>
<dbReference type="PROSITE" id="PS50198">
    <property type="entry name" value="PPIC_PPIASE_2"/>
    <property type="match status" value="1"/>
</dbReference>
<evidence type="ECO:0000313" key="4">
    <source>
        <dbReference type="EMBL" id="BAU26191.1"/>
    </source>
</evidence>
<feature type="compositionally biased region" description="Pro residues" evidence="2">
    <location>
        <begin position="334"/>
        <end position="348"/>
    </location>
</feature>
<evidence type="ECO:0000313" key="5">
    <source>
        <dbReference type="Proteomes" id="UP000217696"/>
    </source>
</evidence>
<proteinExistence type="predicted"/>
<sequence length="348" mass="38965">MWQNKRIGRLIGTGVLATAILLAGCGKQEVTVAKYDNNKVITESQYKNYIAIVEAIEPGIGEQIKAGNKDALTSVLHYEILTAHIADQVKETDDMKKEAEANFKQFEDMNKAQLEKGKTIDQYYKEKNVTKKDVEDFFLSQLKLITYFSNGIPEADKKKEYEQAKAQGFLTSADVRHILISTEKRSKAEAKKKADALVKELRGGADFAKLAKENTDDPGSKGTGGLYHHTMEDFPLAQTAEAYRKAAMTLPLNKISDPIETEYGYHIMRIEKRTDEPYAKVEKDITRMLAQQKENDFYTNKLKGIIKEEKIPAAMIKEQPKQTAPNQPGQTPVSPAPAQQPAPKPANQ</sequence>
<feature type="domain" description="PpiC" evidence="3">
    <location>
        <begin position="170"/>
        <end position="272"/>
    </location>
</feature>
<feature type="region of interest" description="Disordered" evidence="2">
    <location>
        <begin position="313"/>
        <end position="348"/>
    </location>
</feature>
<dbReference type="InterPro" id="IPR000297">
    <property type="entry name" value="PPIase_PpiC"/>
</dbReference>
<protein>
    <submittedName>
        <fullName evidence="4">Foldase protein PrsA 3</fullName>
        <ecNumber evidence="4">5.2.1.8</ecNumber>
    </submittedName>
</protein>
<feature type="coiled-coil region" evidence="1">
    <location>
        <begin position="89"/>
        <end position="116"/>
    </location>
</feature>
<dbReference type="Gene3D" id="3.10.50.40">
    <property type="match status" value="1"/>
</dbReference>
<keyword evidence="1" id="KW-0175">Coiled coil</keyword>